<gene>
    <name evidence="2" type="primary">LOC117649925</name>
</gene>
<dbReference type="AlphaFoldDB" id="A0A6P8ZV69"/>
<dbReference type="KEGG" id="tpal:117649925"/>
<proteinExistence type="predicted"/>
<name>A0A6P8ZV69_THRPL</name>
<evidence type="ECO:0000313" key="2">
    <source>
        <dbReference type="RefSeq" id="XP_034249000.1"/>
    </source>
</evidence>
<reference evidence="2" key="1">
    <citation type="submission" date="2025-08" db="UniProtKB">
        <authorList>
            <consortium name="RefSeq"/>
        </authorList>
    </citation>
    <scope>IDENTIFICATION</scope>
    <source>
        <tissue evidence="2">Total insect</tissue>
    </source>
</reference>
<evidence type="ECO:0000313" key="1">
    <source>
        <dbReference type="Proteomes" id="UP000515158"/>
    </source>
</evidence>
<dbReference type="InParanoid" id="A0A6P8ZV69"/>
<dbReference type="Proteomes" id="UP000515158">
    <property type="component" value="Unplaced"/>
</dbReference>
<keyword evidence="1" id="KW-1185">Reference proteome</keyword>
<sequence>MGRYVKCRDSSTAEFTFNDKLERGSIQYFIDVSSCSCKCKCDCEKLILAVIKKLSPIKYFQTLVENIFVPNSFVVEETNDILVVPRKALFSV</sequence>
<dbReference type="RefSeq" id="XP_034249000.1">
    <property type="nucleotide sequence ID" value="XM_034393109.1"/>
</dbReference>
<organism evidence="2">
    <name type="scientific">Thrips palmi</name>
    <name type="common">Melon thrips</name>
    <dbReference type="NCBI Taxonomy" id="161013"/>
    <lineage>
        <taxon>Eukaryota</taxon>
        <taxon>Metazoa</taxon>
        <taxon>Ecdysozoa</taxon>
        <taxon>Arthropoda</taxon>
        <taxon>Hexapoda</taxon>
        <taxon>Insecta</taxon>
        <taxon>Pterygota</taxon>
        <taxon>Neoptera</taxon>
        <taxon>Paraneoptera</taxon>
        <taxon>Thysanoptera</taxon>
        <taxon>Terebrantia</taxon>
        <taxon>Thripoidea</taxon>
        <taxon>Thripidae</taxon>
        <taxon>Thrips</taxon>
    </lineage>
</organism>
<accession>A0A6P8ZV69</accession>
<dbReference type="GeneID" id="117649925"/>
<protein>
    <submittedName>
        <fullName evidence="2">Uncharacterized protein LOC117649925</fullName>
    </submittedName>
</protein>